<keyword evidence="4 13" id="KW-1003">Cell membrane</keyword>
<evidence type="ECO:0000313" key="17">
    <source>
        <dbReference type="Proteomes" id="UP000326458"/>
    </source>
</evidence>
<dbReference type="InterPro" id="IPR050427">
    <property type="entry name" value="Olfactory_Receptors"/>
</dbReference>
<accession>A0A5N3UNB5</accession>
<keyword evidence="10 12" id="KW-0675">Receptor</keyword>
<dbReference type="PANTHER" id="PTHR48002">
    <property type="entry name" value="OLFACTORY RECEPTOR"/>
    <property type="match status" value="1"/>
</dbReference>
<keyword evidence="13" id="KW-0716">Sensory transduction</keyword>
<comment type="function">
    <text evidence="1">Putative odorant or sperm cell receptor.</text>
</comment>
<dbReference type="FunFam" id="1.10.1220.70:FF:000001">
    <property type="entry name" value="Olfactory receptor"/>
    <property type="match status" value="1"/>
</dbReference>
<protein>
    <recommendedName>
        <fullName evidence="13">Olfactory receptor</fullName>
    </recommendedName>
</protein>
<dbReference type="EMBL" id="VCEA01005085">
    <property type="protein sequence ID" value="KAB0338192.1"/>
    <property type="molecule type" value="Genomic_DNA"/>
</dbReference>
<evidence type="ECO:0000256" key="13">
    <source>
        <dbReference type="RuleBase" id="RU363047"/>
    </source>
</evidence>
<sequence length="240" mass="27367">MYFLLANLAFLDIWYSSITAPKMLVDFFVERKVISFGGCIAQLYFLHFVGASEMFLLTVMAFDRYAAICRPLHYATIMNQRLCCILVAFIVRLPFCGPNELDSYFCDITQVVRIACANTFPEELVMIFSSGLISVVCFIALLMSYAFLLVMLKKHSGSGESISRAMSTCYSHITIVVLMFGPSIYIYARPFDSFSPDKVVSVFHTVIFPLLNPIIYTLRNKEVKMAMRKLVNRYSLCKEK</sequence>
<evidence type="ECO:0000256" key="10">
    <source>
        <dbReference type="ARBA" id="ARBA00023170"/>
    </source>
</evidence>
<keyword evidence="11 12" id="KW-0807">Transducer</keyword>
<evidence type="ECO:0000256" key="1">
    <source>
        <dbReference type="ARBA" id="ARBA00003929"/>
    </source>
</evidence>
<evidence type="ECO:0000256" key="9">
    <source>
        <dbReference type="ARBA" id="ARBA00023157"/>
    </source>
</evidence>
<keyword evidence="7 12" id="KW-0297">G-protein coupled receptor</keyword>
<dbReference type="SUPFAM" id="SSF81321">
    <property type="entry name" value="Family A G protein-coupled receptor-like"/>
    <property type="match status" value="1"/>
</dbReference>
<dbReference type="InterPro" id="IPR000276">
    <property type="entry name" value="GPCR_Rhodpsn"/>
</dbReference>
<dbReference type="PROSITE" id="PS00237">
    <property type="entry name" value="G_PROTEIN_RECEP_F1_1"/>
    <property type="match status" value="1"/>
</dbReference>
<evidence type="ECO:0000256" key="4">
    <source>
        <dbReference type="ARBA" id="ARBA00022475"/>
    </source>
</evidence>
<evidence type="ECO:0000256" key="11">
    <source>
        <dbReference type="ARBA" id="ARBA00023224"/>
    </source>
</evidence>
<dbReference type="GO" id="GO:0005886">
    <property type="term" value="C:plasma membrane"/>
    <property type="evidence" value="ECO:0007669"/>
    <property type="project" value="UniProtKB-SubCell"/>
</dbReference>
<evidence type="ECO:0000259" key="14">
    <source>
        <dbReference type="PROSITE" id="PS50262"/>
    </source>
</evidence>
<evidence type="ECO:0000256" key="6">
    <source>
        <dbReference type="ARBA" id="ARBA00022989"/>
    </source>
</evidence>
<dbReference type="GO" id="GO:0004930">
    <property type="term" value="F:G protein-coupled receptor activity"/>
    <property type="evidence" value="ECO:0007669"/>
    <property type="project" value="UniProtKB-KW"/>
</dbReference>
<feature type="transmembrane region" description="Helical" evidence="13">
    <location>
        <begin position="43"/>
        <end position="62"/>
    </location>
</feature>
<keyword evidence="6 13" id="KW-1133">Transmembrane helix</keyword>
<evidence type="ECO:0000256" key="12">
    <source>
        <dbReference type="RuleBase" id="RU000688"/>
    </source>
</evidence>
<dbReference type="FunFam" id="1.20.1070.10:FF:000012">
    <property type="entry name" value="Olfactory receptor"/>
    <property type="match status" value="1"/>
</dbReference>
<keyword evidence="17" id="KW-1185">Reference proteome</keyword>
<organism evidence="16 17">
    <name type="scientific">Muntiacus muntjak</name>
    <name type="common">Barking deer</name>
    <name type="synonym">Indian muntjac</name>
    <dbReference type="NCBI Taxonomy" id="9888"/>
    <lineage>
        <taxon>Eukaryota</taxon>
        <taxon>Metazoa</taxon>
        <taxon>Chordata</taxon>
        <taxon>Craniata</taxon>
        <taxon>Vertebrata</taxon>
        <taxon>Euteleostomi</taxon>
        <taxon>Mammalia</taxon>
        <taxon>Eutheria</taxon>
        <taxon>Laurasiatheria</taxon>
        <taxon>Artiodactyla</taxon>
        <taxon>Ruminantia</taxon>
        <taxon>Pecora</taxon>
        <taxon>Cervidae</taxon>
        <taxon>Muntiacinae</taxon>
        <taxon>Muntiacus</taxon>
    </lineage>
</organism>
<dbReference type="InterPro" id="IPR000725">
    <property type="entry name" value="Olfact_rcpt"/>
</dbReference>
<dbReference type="Proteomes" id="UP000326458">
    <property type="component" value="Unassembled WGS sequence"/>
</dbReference>
<evidence type="ECO:0000256" key="7">
    <source>
        <dbReference type="ARBA" id="ARBA00023040"/>
    </source>
</evidence>
<evidence type="ECO:0000313" key="16">
    <source>
        <dbReference type="EMBL" id="KAB0338200.1"/>
    </source>
</evidence>
<evidence type="ECO:0000256" key="5">
    <source>
        <dbReference type="ARBA" id="ARBA00022692"/>
    </source>
</evidence>
<dbReference type="PRINTS" id="PR00245">
    <property type="entry name" value="OLFACTORYR"/>
</dbReference>
<comment type="subcellular location">
    <subcellularLocation>
        <location evidence="2 13">Cell membrane</location>
        <topology evidence="2 13">Multi-pass membrane protein</topology>
    </subcellularLocation>
</comment>
<keyword evidence="8 13" id="KW-0472">Membrane</keyword>
<keyword evidence="13" id="KW-0552">Olfaction</keyword>
<feature type="transmembrane region" description="Helical" evidence="13">
    <location>
        <begin position="74"/>
        <end position="95"/>
    </location>
</feature>
<name>A0A5N3UNB5_MUNMU</name>
<dbReference type="Gene3D" id="1.20.1070.10">
    <property type="entry name" value="Rhodopsin 7-helix transmembrane proteins"/>
    <property type="match status" value="1"/>
</dbReference>
<feature type="transmembrane region" description="Helical" evidence="13">
    <location>
        <begin position="127"/>
        <end position="148"/>
    </location>
</feature>
<comment type="similarity">
    <text evidence="3 12">Belongs to the G-protein coupled receptor 1 family.</text>
</comment>
<dbReference type="PRINTS" id="PR00237">
    <property type="entry name" value="GPCRRHODOPSN"/>
</dbReference>
<evidence type="ECO:0000313" key="15">
    <source>
        <dbReference type="EMBL" id="KAB0338192.1"/>
    </source>
</evidence>
<dbReference type="GO" id="GO:0004984">
    <property type="term" value="F:olfactory receptor activity"/>
    <property type="evidence" value="ECO:0007669"/>
    <property type="project" value="InterPro"/>
</dbReference>
<dbReference type="PROSITE" id="PS50262">
    <property type="entry name" value="G_PROTEIN_RECEP_F1_2"/>
    <property type="match status" value="1"/>
</dbReference>
<dbReference type="Pfam" id="PF13853">
    <property type="entry name" value="7tm_4"/>
    <property type="match status" value="1"/>
</dbReference>
<proteinExistence type="inferred from homology"/>
<feature type="transmembrane region" description="Helical" evidence="13">
    <location>
        <begin position="200"/>
        <end position="218"/>
    </location>
</feature>
<evidence type="ECO:0000256" key="2">
    <source>
        <dbReference type="ARBA" id="ARBA00004651"/>
    </source>
</evidence>
<gene>
    <name evidence="16" type="ORF">FD754_024746</name>
    <name evidence="15" type="ORF">FD754_024754</name>
</gene>
<feature type="transmembrane region" description="Helical" evidence="13">
    <location>
        <begin position="169"/>
        <end position="188"/>
    </location>
</feature>
<comment type="caution">
    <text evidence="16">The sequence shown here is derived from an EMBL/GenBank/DDBJ whole genome shotgun (WGS) entry which is preliminary data.</text>
</comment>
<feature type="domain" description="G-protein coupled receptors family 1 profile" evidence="14">
    <location>
        <begin position="1"/>
        <end position="216"/>
    </location>
</feature>
<dbReference type="AlphaFoldDB" id="A0A5N3UNB5"/>
<reference evidence="16 17" key="1">
    <citation type="submission" date="2019-06" db="EMBL/GenBank/DDBJ databases">
        <title>Discovery of a novel chromosome fission-fusion reversal in muntjac.</title>
        <authorList>
            <person name="Mudd A.B."/>
            <person name="Bredeson J.V."/>
            <person name="Baum R."/>
            <person name="Hockemeyer D."/>
            <person name="Rokhsar D.S."/>
        </authorList>
    </citation>
    <scope>NUCLEOTIDE SEQUENCE [LARGE SCALE GENOMIC DNA]</scope>
    <source>
        <strain evidence="16">UTSW_UCB_Mm</strain>
        <tissue evidence="16">Fibroblast cell line</tissue>
    </source>
</reference>
<evidence type="ECO:0000256" key="8">
    <source>
        <dbReference type="ARBA" id="ARBA00023136"/>
    </source>
</evidence>
<keyword evidence="5 12" id="KW-0812">Transmembrane</keyword>
<dbReference type="InterPro" id="IPR017452">
    <property type="entry name" value="GPCR_Rhodpsn_7TM"/>
</dbReference>
<dbReference type="EMBL" id="VCEA01005071">
    <property type="protein sequence ID" value="KAB0338200.1"/>
    <property type="molecule type" value="Genomic_DNA"/>
</dbReference>
<evidence type="ECO:0000256" key="3">
    <source>
        <dbReference type="ARBA" id="ARBA00010663"/>
    </source>
</evidence>
<keyword evidence="9" id="KW-1015">Disulfide bond</keyword>